<gene>
    <name evidence="1" type="ORF">NIES4072_04040</name>
</gene>
<dbReference type="Proteomes" id="UP000245124">
    <property type="component" value="Unassembled WGS sequence"/>
</dbReference>
<dbReference type="EMBL" id="BDUD01000001">
    <property type="protein sequence ID" value="GBG16758.1"/>
    <property type="molecule type" value="Genomic_DNA"/>
</dbReference>
<evidence type="ECO:0000313" key="2">
    <source>
        <dbReference type="Proteomes" id="UP000245124"/>
    </source>
</evidence>
<keyword evidence="2" id="KW-1185">Reference proteome</keyword>
<sequence length="37" mass="4153">MNFELTPVQTRLIALVQTRLIASPNSLLASDATRYTF</sequence>
<proteinExistence type="predicted"/>
<dbReference type="AlphaFoldDB" id="A0A2R5FHF2"/>
<reference evidence="1 2" key="1">
    <citation type="submission" date="2017-06" db="EMBL/GenBank/DDBJ databases">
        <title>Genome sequencing of cyanobaciteial culture collection at National Institute for Environmental Studies (NIES).</title>
        <authorList>
            <person name="Hirose Y."/>
            <person name="Shimura Y."/>
            <person name="Fujisawa T."/>
            <person name="Nakamura Y."/>
            <person name="Kawachi M."/>
        </authorList>
    </citation>
    <scope>NUCLEOTIDE SEQUENCE [LARGE SCALE GENOMIC DNA]</scope>
    <source>
        <strain evidence="1 2">NIES-4072</strain>
    </source>
</reference>
<name>A0A2R5FHF2_NOSCO</name>
<evidence type="ECO:0000313" key="1">
    <source>
        <dbReference type="EMBL" id="GBG16758.1"/>
    </source>
</evidence>
<organism evidence="1 2">
    <name type="scientific">Nostoc commune NIES-4072</name>
    <dbReference type="NCBI Taxonomy" id="2005467"/>
    <lineage>
        <taxon>Bacteria</taxon>
        <taxon>Bacillati</taxon>
        <taxon>Cyanobacteriota</taxon>
        <taxon>Cyanophyceae</taxon>
        <taxon>Nostocales</taxon>
        <taxon>Nostocaceae</taxon>
        <taxon>Nostoc</taxon>
    </lineage>
</organism>
<accession>A0A2R5FHF2</accession>
<protein>
    <submittedName>
        <fullName evidence="1">Uncharacterized protein</fullName>
    </submittedName>
</protein>
<comment type="caution">
    <text evidence="1">The sequence shown here is derived from an EMBL/GenBank/DDBJ whole genome shotgun (WGS) entry which is preliminary data.</text>
</comment>